<proteinExistence type="predicted"/>
<name>A0A9J6AZL7_SOLCO</name>
<dbReference type="OrthoDB" id="1306017at2759"/>
<sequence length="113" mass="12820">MGGKVNRETRFSHSCCSHYEHHFLVVELCDDPEDKTERIRRFVRGLTFSIRSAVFRASREGASFQSIVSAAKKEELMEREEFGNPKRVRTAGQFHGVSSGGRGSHRESGSFQQ</sequence>
<dbReference type="AlphaFoldDB" id="A0A9J6AZL7"/>
<reference evidence="2 3" key="1">
    <citation type="submission" date="2020-09" db="EMBL/GenBank/DDBJ databases">
        <title>De no assembly of potato wild relative species, Solanum commersonii.</title>
        <authorList>
            <person name="Cho K."/>
        </authorList>
    </citation>
    <scope>NUCLEOTIDE SEQUENCE [LARGE SCALE GENOMIC DNA]</scope>
    <source>
        <strain evidence="2">LZ3.2</strain>
        <tissue evidence="2">Leaf</tissue>
    </source>
</reference>
<keyword evidence="3" id="KW-1185">Reference proteome</keyword>
<evidence type="ECO:0000313" key="2">
    <source>
        <dbReference type="EMBL" id="KAG5629928.1"/>
    </source>
</evidence>
<comment type="caution">
    <text evidence="2">The sequence shown here is derived from an EMBL/GenBank/DDBJ whole genome shotgun (WGS) entry which is preliminary data.</text>
</comment>
<organism evidence="2 3">
    <name type="scientific">Solanum commersonii</name>
    <name type="common">Commerson's wild potato</name>
    <name type="synonym">Commerson's nightshade</name>
    <dbReference type="NCBI Taxonomy" id="4109"/>
    <lineage>
        <taxon>Eukaryota</taxon>
        <taxon>Viridiplantae</taxon>
        <taxon>Streptophyta</taxon>
        <taxon>Embryophyta</taxon>
        <taxon>Tracheophyta</taxon>
        <taxon>Spermatophyta</taxon>
        <taxon>Magnoliopsida</taxon>
        <taxon>eudicotyledons</taxon>
        <taxon>Gunneridae</taxon>
        <taxon>Pentapetalae</taxon>
        <taxon>asterids</taxon>
        <taxon>lamiids</taxon>
        <taxon>Solanales</taxon>
        <taxon>Solanaceae</taxon>
        <taxon>Solanoideae</taxon>
        <taxon>Solaneae</taxon>
        <taxon>Solanum</taxon>
    </lineage>
</organism>
<dbReference type="Proteomes" id="UP000824120">
    <property type="component" value="Chromosome 1"/>
</dbReference>
<evidence type="ECO:0000313" key="3">
    <source>
        <dbReference type="Proteomes" id="UP000824120"/>
    </source>
</evidence>
<feature type="compositionally biased region" description="Basic and acidic residues" evidence="1">
    <location>
        <begin position="104"/>
        <end position="113"/>
    </location>
</feature>
<gene>
    <name evidence="2" type="ORF">H5410_001645</name>
</gene>
<evidence type="ECO:0000256" key="1">
    <source>
        <dbReference type="SAM" id="MobiDB-lite"/>
    </source>
</evidence>
<protein>
    <submittedName>
        <fullName evidence="2">Uncharacterized protein</fullName>
    </submittedName>
</protein>
<feature type="region of interest" description="Disordered" evidence="1">
    <location>
        <begin position="78"/>
        <end position="113"/>
    </location>
</feature>
<dbReference type="EMBL" id="JACXVP010000001">
    <property type="protein sequence ID" value="KAG5629928.1"/>
    <property type="molecule type" value="Genomic_DNA"/>
</dbReference>
<accession>A0A9J6AZL7</accession>